<evidence type="ECO:0008006" key="4">
    <source>
        <dbReference type="Google" id="ProtNLM"/>
    </source>
</evidence>
<comment type="caution">
    <text evidence="2">The sequence shown here is derived from an EMBL/GenBank/DDBJ whole genome shotgun (WGS) entry which is preliminary data.</text>
</comment>
<keyword evidence="3" id="KW-1185">Reference proteome</keyword>
<feature type="transmembrane region" description="Helical" evidence="1">
    <location>
        <begin position="73"/>
        <end position="102"/>
    </location>
</feature>
<evidence type="ECO:0000313" key="2">
    <source>
        <dbReference type="EMBL" id="CAL2106613.1"/>
    </source>
</evidence>
<evidence type="ECO:0000256" key="1">
    <source>
        <dbReference type="SAM" id="Phobius"/>
    </source>
</evidence>
<sequence length="1013" mass="117773">MKLITNKYLFLAIGMAVLFHGSAIFYTLEQSYDALIHLFFAEHYANNWQEPWSYKWYTGFSTMGYPPLVHQTLAILSFIGGFKFALFSFTFIIILLFVTGVYRFSLLITSNKNHAGFAAIFAVFSSIFIETLHLFGQLPSLTGIALLMHSLPETYKWLRTKKLRYLFSSLSLMSLITCSHHVTAIFGIVFFILPLFGLAIMDNAKAKKGNYKNIDLLFFLKELYRSLKHTLIFSFSSILLMIVSILPYWININKNPITQVPIPHGSRDNLLEVLSSGLVFFIIPYGVTLVLLPYLFYRFFSKRLLFFGISLSMLFLLGTGGTTPLPKIILGENAFSILTLDRFSFWAAIMSYPIMGEFFYRFIKTDYKVYLHKKLGKFYYVTCFLLLGSILVFFAVFTLNIGKFRPSQPRAIKMLPIVNFLNQDMHYKWRYLTLGFGDQMAWLASQTPALSVDGNYHSARRLPELTTKAVERLENSKYRGFEGIGSLQQFLANPEKFNLKYIFSNDKFYDPILFLTGWEKISLLENGIIVWEKKNVKPLANILPKIDIPLYQKLIWSFFPISILSVNIVWFLFSFLFLNPIVLSKNNIQPTSKGFSLVLLPWNLLLFFFFIYGMYLFYIENTVHYSPKNVVKAYYDALDFKQFTKAHSYLDEDVGKPLDQFMLEISVSDGLLSSYAKLENINTTILKKKEDTIFIKAKTKWITPLEIVNKNTIIKTIKKKNKWVIIPEKADTYKPSNQFFNTTETIFYNQGRRKITTQQTHHEDILPQPIAYIYQAKLIKKDNQYHIIGELQNIDYFPSAISLKAILYDENNVELASYSSKFENKHYLNPFEKTVFKIDFEEIAWINSNKNKLSFNPKEFHAKRFKQTPTKFVLHVSTTVATKNLYQQVQINDLNTSKNKITGMLFNAGNKEVTIPQLLIPYYENDTLYWVDHLFLKESIRPHRKGFFEYVPVQKHNVKTITSTTNNCYVNGIQNEEGTFDRLDGFNFEKNKAIMLQNNNFKLKFQVVNFIGN</sequence>
<gene>
    <name evidence="2" type="ORF">T190115A13A_260004</name>
</gene>
<dbReference type="Proteomes" id="UP001497602">
    <property type="component" value="Unassembled WGS sequence"/>
</dbReference>
<feature type="transmembrane region" description="Helical" evidence="1">
    <location>
        <begin position="7"/>
        <end position="28"/>
    </location>
</feature>
<keyword evidence="1" id="KW-0812">Transmembrane</keyword>
<feature type="transmembrane region" description="Helical" evidence="1">
    <location>
        <begin position="270"/>
        <end position="297"/>
    </location>
</feature>
<keyword evidence="1" id="KW-1133">Transmembrane helix</keyword>
<feature type="transmembrane region" description="Helical" evidence="1">
    <location>
        <begin position="231"/>
        <end position="250"/>
    </location>
</feature>
<protein>
    <recommendedName>
        <fullName evidence="4">Transmembrane protein</fullName>
    </recommendedName>
</protein>
<feature type="transmembrane region" description="Helical" evidence="1">
    <location>
        <begin position="165"/>
        <end position="198"/>
    </location>
</feature>
<organism evidence="2 3">
    <name type="scientific">Tenacibaculum vairaonense</name>
    <dbReference type="NCBI Taxonomy" id="3137860"/>
    <lineage>
        <taxon>Bacteria</taxon>
        <taxon>Pseudomonadati</taxon>
        <taxon>Bacteroidota</taxon>
        <taxon>Flavobacteriia</taxon>
        <taxon>Flavobacteriales</taxon>
        <taxon>Flavobacteriaceae</taxon>
        <taxon>Tenacibaculum</taxon>
    </lineage>
</organism>
<feature type="transmembrane region" description="Helical" evidence="1">
    <location>
        <begin position="304"/>
        <end position="323"/>
    </location>
</feature>
<proteinExistence type="predicted"/>
<feature type="transmembrane region" description="Helical" evidence="1">
    <location>
        <begin position="554"/>
        <end position="578"/>
    </location>
</feature>
<reference evidence="2 3" key="1">
    <citation type="submission" date="2024-05" db="EMBL/GenBank/DDBJ databases">
        <authorList>
            <person name="Duchaud E."/>
        </authorList>
    </citation>
    <scope>NUCLEOTIDE SEQUENCE [LARGE SCALE GENOMIC DNA]</scope>
    <source>
        <strain evidence="2">Ena-SAMPLE-TAB-13-05-2024-13:56:06:370-140305</strain>
    </source>
</reference>
<name>A0ABP1FB80_9FLAO</name>
<dbReference type="EMBL" id="CAXJRC010000018">
    <property type="protein sequence ID" value="CAL2106613.1"/>
    <property type="molecule type" value="Genomic_DNA"/>
</dbReference>
<feature type="transmembrane region" description="Helical" evidence="1">
    <location>
        <begin position="378"/>
        <end position="399"/>
    </location>
</feature>
<feature type="transmembrane region" description="Helical" evidence="1">
    <location>
        <begin position="343"/>
        <end position="363"/>
    </location>
</feature>
<feature type="transmembrane region" description="Helical" evidence="1">
    <location>
        <begin position="114"/>
        <end position="135"/>
    </location>
</feature>
<accession>A0ABP1FB80</accession>
<evidence type="ECO:0000313" key="3">
    <source>
        <dbReference type="Proteomes" id="UP001497602"/>
    </source>
</evidence>
<dbReference type="RefSeq" id="WP_348738358.1">
    <property type="nucleotide sequence ID" value="NZ_CAXJRC010000018.1"/>
</dbReference>
<keyword evidence="1" id="KW-0472">Membrane</keyword>
<feature type="transmembrane region" description="Helical" evidence="1">
    <location>
        <begin position="599"/>
        <end position="618"/>
    </location>
</feature>